<feature type="signal peptide" evidence="2">
    <location>
        <begin position="1"/>
        <end position="24"/>
    </location>
</feature>
<keyword evidence="1" id="KW-1015">Disulfide bond</keyword>
<protein>
    <recommendedName>
        <fullName evidence="3">BPTI/Kunitz inhibitor domain-containing protein</fullName>
    </recommendedName>
</protein>
<dbReference type="CDD" id="cd00109">
    <property type="entry name" value="Kunitz-type"/>
    <property type="match status" value="2"/>
</dbReference>
<keyword evidence="2" id="KW-0732">Signal</keyword>
<dbReference type="AlphaFoldDB" id="A0A4E0QXX9"/>
<proteinExistence type="predicted"/>
<dbReference type="InterPro" id="IPR020901">
    <property type="entry name" value="Prtase_inh_Kunz-CS"/>
</dbReference>
<name>A0A4E0QXX9_FASHE</name>
<evidence type="ECO:0000256" key="2">
    <source>
        <dbReference type="SAM" id="SignalP"/>
    </source>
</evidence>
<dbReference type="InterPro" id="IPR036880">
    <property type="entry name" value="Kunitz_BPTI_sf"/>
</dbReference>
<dbReference type="GO" id="GO:0005615">
    <property type="term" value="C:extracellular space"/>
    <property type="evidence" value="ECO:0007669"/>
    <property type="project" value="TreeGrafter"/>
</dbReference>
<dbReference type="PROSITE" id="PS50279">
    <property type="entry name" value="BPTI_KUNITZ_2"/>
    <property type="match status" value="2"/>
</dbReference>
<dbReference type="InterPro" id="IPR002223">
    <property type="entry name" value="Kunitz_BPTI"/>
</dbReference>
<dbReference type="PANTHER" id="PTHR10083:SF374">
    <property type="entry name" value="BPTI_KUNITZ INHIBITOR DOMAIN-CONTAINING PROTEIN"/>
    <property type="match status" value="1"/>
</dbReference>
<feature type="chain" id="PRO_5020030922" description="BPTI/Kunitz inhibitor domain-containing protein" evidence="2">
    <location>
        <begin position="25"/>
        <end position="132"/>
    </location>
</feature>
<dbReference type="EMBL" id="JXXN02004964">
    <property type="protein sequence ID" value="THD20209.1"/>
    <property type="molecule type" value="Genomic_DNA"/>
</dbReference>
<dbReference type="SUPFAM" id="SSF57362">
    <property type="entry name" value="BPTI-like"/>
    <property type="match status" value="2"/>
</dbReference>
<dbReference type="SMART" id="SM00131">
    <property type="entry name" value="KU"/>
    <property type="match status" value="2"/>
</dbReference>
<evidence type="ECO:0000256" key="1">
    <source>
        <dbReference type="ARBA" id="ARBA00023157"/>
    </source>
</evidence>
<evidence type="ECO:0000313" key="4">
    <source>
        <dbReference type="EMBL" id="THD20209.1"/>
    </source>
</evidence>
<evidence type="ECO:0000313" key="5">
    <source>
        <dbReference type="Proteomes" id="UP000230066"/>
    </source>
</evidence>
<feature type="domain" description="BPTI/Kunitz inhibitor" evidence="3">
    <location>
        <begin position="81"/>
        <end position="131"/>
    </location>
</feature>
<reference evidence="4" key="1">
    <citation type="submission" date="2019-03" db="EMBL/GenBank/DDBJ databases">
        <title>Improved annotation for the trematode Fasciola hepatica.</title>
        <authorList>
            <person name="Choi Y.-J."/>
            <person name="Martin J."/>
            <person name="Mitreva M."/>
        </authorList>
    </citation>
    <scope>NUCLEOTIDE SEQUENCE [LARGE SCALE GENOMIC DNA]</scope>
</reference>
<feature type="domain" description="BPTI/Kunitz inhibitor" evidence="3">
    <location>
        <begin position="29"/>
        <end position="79"/>
    </location>
</feature>
<dbReference type="PROSITE" id="PS00280">
    <property type="entry name" value="BPTI_KUNITZ_1"/>
    <property type="match status" value="2"/>
</dbReference>
<keyword evidence="5" id="KW-1185">Reference proteome</keyword>
<dbReference type="PRINTS" id="PR00759">
    <property type="entry name" value="BASICPTASE"/>
</dbReference>
<organism evidence="4 5">
    <name type="scientific">Fasciola hepatica</name>
    <name type="common">Liver fluke</name>
    <dbReference type="NCBI Taxonomy" id="6192"/>
    <lineage>
        <taxon>Eukaryota</taxon>
        <taxon>Metazoa</taxon>
        <taxon>Spiralia</taxon>
        <taxon>Lophotrochozoa</taxon>
        <taxon>Platyhelminthes</taxon>
        <taxon>Trematoda</taxon>
        <taxon>Digenea</taxon>
        <taxon>Plagiorchiida</taxon>
        <taxon>Echinostomata</taxon>
        <taxon>Echinostomatoidea</taxon>
        <taxon>Fasciolidae</taxon>
        <taxon>Fasciola</taxon>
    </lineage>
</organism>
<dbReference type="InterPro" id="IPR050098">
    <property type="entry name" value="TFPI/VKTCI-like"/>
</dbReference>
<dbReference type="Pfam" id="PF00014">
    <property type="entry name" value="Kunitz_BPTI"/>
    <property type="match status" value="2"/>
</dbReference>
<accession>A0A4E0QXX9</accession>
<dbReference type="Gene3D" id="4.10.410.10">
    <property type="entry name" value="Pancreatic trypsin inhibitor Kunitz domain"/>
    <property type="match status" value="2"/>
</dbReference>
<gene>
    <name evidence="4" type="ORF">D915_009087</name>
</gene>
<dbReference type="Proteomes" id="UP000230066">
    <property type="component" value="Unassembled WGS sequence"/>
</dbReference>
<evidence type="ECO:0000259" key="3">
    <source>
        <dbReference type="PROSITE" id="PS50279"/>
    </source>
</evidence>
<comment type="caution">
    <text evidence="4">The sequence shown here is derived from an EMBL/GenBank/DDBJ whole genome shotgun (WGS) entry which is preliminary data.</text>
</comment>
<sequence>MPSFEVAFVSVLVITIFSSTAIVGQESGCYEARDPGPCKASITRWYWSQNAKQCMSFKYGGCKGTRNNYQTKKDCDHKCKCKQPIEAGGCNSNEPSYGWNSAKNDCVGFTYKGCGGNSNRYGTRAKCMEACK</sequence>
<dbReference type="PANTHER" id="PTHR10083">
    <property type="entry name" value="KUNITZ-TYPE PROTEASE INHIBITOR-RELATED"/>
    <property type="match status" value="1"/>
</dbReference>
<dbReference type="GO" id="GO:0004867">
    <property type="term" value="F:serine-type endopeptidase inhibitor activity"/>
    <property type="evidence" value="ECO:0007669"/>
    <property type="project" value="InterPro"/>
</dbReference>